<dbReference type="PROSITE" id="PS50305">
    <property type="entry name" value="SIRTUIN"/>
    <property type="match status" value="1"/>
</dbReference>
<feature type="binding site" evidence="10">
    <location>
        <position position="200"/>
    </location>
    <ligand>
        <name>Zn(2+)</name>
        <dbReference type="ChEBI" id="CHEBI:29105"/>
    </ligand>
</feature>
<dbReference type="GO" id="GO:0070403">
    <property type="term" value="F:NAD+ binding"/>
    <property type="evidence" value="ECO:0007669"/>
    <property type="project" value="InterPro"/>
</dbReference>
<proteinExistence type="inferred from homology"/>
<evidence type="ECO:0000256" key="6">
    <source>
        <dbReference type="ARBA" id="ARBA00022723"/>
    </source>
</evidence>
<feature type="binding site" evidence="10">
    <location>
        <position position="203"/>
    </location>
    <ligand>
        <name>Zn(2+)</name>
        <dbReference type="ChEBI" id="CHEBI:29105"/>
    </ligand>
</feature>
<dbReference type="Gene3D" id="3.40.50.1220">
    <property type="entry name" value="TPP-binding domain"/>
    <property type="match status" value="1"/>
</dbReference>
<dbReference type="InterPro" id="IPR050134">
    <property type="entry name" value="NAD-dep_sirtuin_deacylases"/>
</dbReference>
<feature type="binding site" evidence="10">
    <location>
        <position position="227"/>
    </location>
    <ligand>
        <name>Zn(2+)</name>
        <dbReference type="ChEBI" id="CHEBI:29105"/>
    </ligand>
</feature>
<dbReference type="InterPro" id="IPR003000">
    <property type="entry name" value="Sirtuin"/>
</dbReference>
<evidence type="ECO:0000313" key="13">
    <source>
        <dbReference type="EMBL" id="KAK7075522.1"/>
    </source>
</evidence>
<comment type="similarity">
    <text evidence="3">Belongs to the sirtuin family. Class I subfamily.</text>
</comment>
<comment type="caution">
    <text evidence="13">The sequence shown here is derived from an EMBL/GenBank/DDBJ whole genome shotgun (WGS) entry which is preliminary data.</text>
</comment>
<feature type="binding site" evidence="10">
    <location>
        <position position="224"/>
    </location>
    <ligand>
        <name>Zn(2+)</name>
        <dbReference type="ChEBI" id="CHEBI:29105"/>
    </ligand>
</feature>
<evidence type="ECO:0000256" key="4">
    <source>
        <dbReference type="ARBA" id="ARBA00012928"/>
    </source>
</evidence>
<dbReference type="GO" id="GO:0005654">
    <property type="term" value="C:nucleoplasm"/>
    <property type="evidence" value="ECO:0007669"/>
    <property type="project" value="TreeGrafter"/>
</dbReference>
<keyword evidence="8" id="KW-0520">NAD</keyword>
<dbReference type="AlphaFoldDB" id="A0AAN8X0Q3"/>
<evidence type="ECO:0000256" key="1">
    <source>
        <dbReference type="ARBA" id="ARBA00001947"/>
    </source>
</evidence>
<dbReference type="GO" id="GO:0017136">
    <property type="term" value="F:histone deacetylase activity, NAD-dependent"/>
    <property type="evidence" value="ECO:0007669"/>
    <property type="project" value="TreeGrafter"/>
</dbReference>
<dbReference type="InterPro" id="IPR026591">
    <property type="entry name" value="Sirtuin_cat_small_dom_sf"/>
</dbReference>
<protein>
    <recommendedName>
        <fullName evidence="4">protein acetyllysine N-acetyltransferase</fullName>
        <ecNumber evidence="4">2.3.1.286</ecNumber>
    </recommendedName>
</protein>
<dbReference type="Pfam" id="PF02146">
    <property type="entry name" value="SIR2"/>
    <property type="match status" value="1"/>
</dbReference>
<dbReference type="GO" id="GO:0046872">
    <property type="term" value="F:metal ion binding"/>
    <property type="evidence" value="ECO:0007669"/>
    <property type="project" value="UniProtKB-KW"/>
</dbReference>
<evidence type="ECO:0000256" key="10">
    <source>
        <dbReference type="PROSITE-ProRule" id="PRU00236"/>
    </source>
</evidence>
<evidence type="ECO:0000256" key="7">
    <source>
        <dbReference type="ARBA" id="ARBA00022833"/>
    </source>
</evidence>
<accession>A0AAN8X0Q3</accession>
<feature type="active site" description="Proton acceptor" evidence="10">
    <location>
        <position position="192"/>
    </location>
</feature>
<keyword evidence="6 10" id="KW-0479">Metal-binding</keyword>
<organism evidence="13 14">
    <name type="scientific">Halocaridina rubra</name>
    <name type="common">Hawaiian red shrimp</name>
    <dbReference type="NCBI Taxonomy" id="373956"/>
    <lineage>
        <taxon>Eukaryota</taxon>
        <taxon>Metazoa</taxon>
        <taxon>Ecdysozoa</taxon>
        <taxon>Arthropoda</taxon>
        <taxon>Crustacea</taxon>
        <taxon>Multicrustacea</taxon>
        <taxon>Malacostraca</taxon>
        <taxon>Eumalacostraca</taxon>
        <taxon>Eucarida</taxon>
        <taxon>Decapoda</taxon>
        <taxon>Pleocyemata</taxon>
        <taxon>Caridea</taxon>
        <taxon>Atyoidea</taxon>
        <taxon>Atyidae</taxon>
        <taxon>Halocaridina</taxon>
    </lineage>
</organism>
<comment type="subcellular location">
    <subcellularLocation>
        <location evidence="2">Nucleus</location>
    </subcellularLocation>
</comment>
<dbReference type="Gene3D" id="3.30.1600.10">
    <property type="entry name" value="SIR2/SIRT2 'Small Domain"/>
    <property type="match status" value="1"/>
</dbReference>
<evidence type="ECO:0000256" key="9">
    <source>
        <dbReference type="ARBA" id="ARBA00023242"/>
    </source>
</evidence>
<dbReference type="GO" id="GO:0003714">
    <property type="term" value="F:transcription corepressor activity"/>
    <property type="evidence" value="ECO:0007669"/>
    <property type="project" value="TreeGrafter"/>
</dbReference>
<dbReference type="EMBL" id="JAXCGZ010010492">
    <property type="protein sequence ID" value="KAK7075522.1"/>
    <property type="molecule type" value="Genomic_DNA"/>
</dbReference>
<keyword evidence="9" id="KW-0539">Nucleus</keyword>
<feature type="domain" description="Deacetylase sirtuin-type" evidence="12">
    <location>
        <begin position="65"/>
        <end position="291"/>
    </location>
</feature>
<evidence type="ECO:0000256" key="5">
    <source>
        <dbReference type="ARBA" id="ARBA00022679"/>
    </source>
</evidence>
<reference evidence="13 14" key="1">
    <citation type="submission" date="2023-11" db="EMBL/GenBank/DDBJ databases">
        <title>Halocaridina rubra genome assembly.</title>
        <authorList>
            <person name="Smith C."/>
        </authorList>
    </citation>
    <scope>NUCLEOTIDE SEQUENCE [LARGE SCALE GENOMIC DNA]</scope>
    <source>
        <strain evidence="13">EP-1</strain>
        <tissue evidence="13">Whole</tissue>
    </source>
</reference>
<evidence type="ECO:0000256" key="2">
    <source>
        <dbReference type="ARBA" id="ARBA00004123"/>
    </source>
</evidence>
<dbReference type="PANTHER" id="PTHR11085">
    <property type="entry name" value="NAD-DEPENDENT PROTEIN DEACYLASE SIRTUIN-5, MITOCHONDRIAL-RELATED"/>
    <property type="match status" value="1"/>
</dbReference>
<feature type="region of interest" description="Disordered" evidence="11">
    <location>
        <begin position="237"/>
        <end position="283"/>
    </location>
</feature>
<dbReference type="GO" id="GO:0002039">
    <property type="term" value="F:p53 binding"/>
    <property type="evidence" value="ECO:0007669"/>
    <property type="project" value="TreeGrafter"/>
</dbReference>
<keyword evidence="7 10" id="KW-0862">Zinc</keyword>
<keyword evidence="5" id="KW-0808">Transferase</keyword>
<dbReference type="GO" id="GO:0033553">
    <property type="term" value="C:rDNA heterochromatin"/>
    <property type="evidence" value="ECO:0007669"/>
    <property type="project" value="TreeGrafter"/>
</dbReference>
<gene>
    <name evidence="13" type="primary">SIRT1_2</name>
    <name evidence="13" type="ORF">SK128_014500</name>
</gene>
<dbReference type="InterPro" id="IPR029035">
    <property type="entry name" value="DHS-like_NAD/FAD-binding_dom"/>
</dbReference>
<feature type="compositionally biased region" description="Polar residues" evidence="11">
    <location>
        <begin position="242"/>
        <end position="264"/>
    </location>
</feature>
<evidence type="ECO:0000313" key="14">
    <source>
        <dbReference type="Proteomes" id="UP001381693"/>
    </source>
</evidence>
<keyword evidence="14" id="KW-1185">Reference proteome</keyword>
<comment type="cofactor">
    <cofactor evidence="1">
        <name>Zn(2+)</name>
        <dbReference type="ChEBI" id="CHEBI:29105"/>
    </cofactor>
</comment>
<evidence type="ECO:0000259" key="12">
    <source>
        <dbReference type="PROSITE" id="PS50305"/>
    </source>
</evidence>
<evidence type="ECO:0000256" key="8">
    <source>
        <dbReference type="ARBA" id="ARBA00023027"/>
    </source>
</evidence>
<dbReference type="SUPFAM" id="SSF52467">
    <property type="entry name" value="DHS-like NAD/FAD-binding domain"/>
    <property type="match status" value="1"/>
</dbReference>
<evidence type="ECO:0000256" key="11">
    <source>
        <dbReference type="SAM" id="MobiDB-lite"/>
    </source>
</evidence>
<dbReference type="InterPro" id="IPR026590">
    <property type="entry name" value="Ssirtuin_cat_dom"/>
</dbReference>
<dbReference type="FunFam" id="3.30.1600.10:FF:000013">
    <property type="entry name" value="NAD-dependent protein deacetylase sirtuin-1"/>
    <property type="match status" value="1"/>
</dbReference>
<dbReference type="EC" id="2.3.1.286" evidence="4"/>
<sequence>LTLEYVFSGPMSWVQQQMLRGVNPRCILGHILGPKARIPDDVSDIVIWRFIVNMLMHSDPPRREKLRHINNLEDVVRLMKSCKKIIVLTGAGVSVSCGIPDFRSRDGIYARLAVDFPDLPNPEAMFDINYFRRDPRPFFTFAKEIYPGQFTPSLCHRFIRLMEQHGKLLRNYTQNIDTLEQVAGIKNVIQCHGSFATATCQRCYHKVDADAIKDDIFSQKIPKCPLCVERQSDDNRLKTEAQSRVTDSTADINTSRIEDSTPNEQILPDGASTSSNDLPSSIDIFSHRLSG</sequence>
<name>A0AAN8X0Q3_HALRR</name>
<dbReference type="GO" id="GO:0005637">
    <property type="term" value="C:nuclear inner membrane"/>
    <property type="evidence" value="ECO:0007669"/>
    <property type="project" value="TreeGrafter"/>
</dbReference>
<dbReference type="PANTHER" id="PTHR11085:SF9">
    <property type="entry name" value="NAD-DEPENDENT PROTEIN DEACETYLASE SIRTUIN-1"/>
    <property type="match status" value="1"/>
</dbReference>
<dbReference type="Proteomes" id="UP001381693">
    <property type="component" value="Unassembled WGS sequence"/>
</dbReference>
<feature type="non-terminal residue" evidence="13">
    <location>
        <position position="1"/>
    </location>
</feature>
<evidence type="ECO:0000256" key="3">
    <source>
        <dbReference type="ARBA" id="ARBA00006924"/>
    </source>
</evidence>